<organism evidence="1 2">
    <name type="scientific">Tetranychus urticae</name>
    <name type="common">Two-spotted spider mite</name>
    <dbReference type="NCBI Taxonomy" id="32264"/>
    <lineage>
        <taxon>Eukaryota</taxon>
        <taxon>Metazoa</taxon>
        <taxon>Ecdysozoa</taxon>
        <taxon>Arthropoda</taxon>
        <taxon>Chelicerata</taxon>
        <taxon>Arachnida</taxon>
        <taxon>Acari</taxon>
        <taxon>Acariformes</taxon>
        <taxon>Trombidiformes</taxon>
        <taxon>Prostigmata</taxon>
        <taxon>Eleutherengona</taxon>
        <taxon>Raphignathae</taxon>
        <taxon>Tetranychoidea</taxon>
        <taxon>Tetranychidae</taxon>
        <taxon>Tetranychus</taxon>
    </lineage>
</organism>
<sequence length="522" mass="60167">MMKFNKNLFRLIKSRLTSLIICKSIFSLFCLLGCLFQLVHLTRIYLKFEVITEIVISLPQRLVLPDICMCIEIVQFVNLTKLNELYPALAQQMIKYDRSENNATVTDIYGVNASVINHYVLYNLRINETYNLLYPDSHLINSWEIGSRSIVNQSVLESQGCRMRGRFKDFGYCITIGCPQSNHQAFGEFDYLRSQIGRPMFAIYLNRQAINHIPNMYVALIKNTALPRGNTIKFETLKLNASRKYPISYHIFRSNLLPPPYSTQCEDYASDRFDTMEHARELCLTNATLKRYNIPFPKVLASPDWGYYNGYRLMFDAITNQTLQTELDSIVLGCINITYQPHCHDTYYITTTTDSEYISSSNSQVELRKPVEPYITTTCQPKQSLPEFFIYAGSVLGTWFGFNFAYSIPSLIDLCYHKIYKKIAPQRSGSSSRSHSGSPFYLDPGYNLDSSKRFDGHKKWAKSINPNSKGYYGSPGSTKIRLRHQPGKESFSHGNAKQQIDLWPGFYDCYLLRKYRPKSLGC</sequence>
<dbReference type="EnsemblMetazoa" id="tetur04g09689.1">
    <property type="protein sequence ID" value="tetur04g09689.1"/>
    <property type="gene ID" value="tetur04g09689"/>
</dbReference>
<dbReference type="AlphaFoldDB" id="A0A158P4K3"/>
<name>A0A158P4K3_TETUR</name>
<reference evidence="2" key="1">
    <citation type="submission" date="2011-08" db="EMBL/GenBank/DDBJ databases">
        <authorList>
            <person name="Rombauts S."/>
        </authorList>
    </citation>
    <scope>NUCLEOTIDE SEQUENCE</scope>
    <source>
        <strain evidence="2">London</strain>
    </source>
</reference>
<accession>A0A158P4K3</accession>
<dbReference type="EMBL" id="CAEY01001358">
    <property type="status" value="NOT_ANNOTATED_CDS"/>
    <property type="molecule type" value="Genomic_DNA"/>
</dbReference>
<reference evidence="1" key="2">
    <citation type="submission" date="2016-04" db="UniProtKB">
        <authorList>
            <consortium name="EnsemblMetazoa"/>
        </authorList>
    </citation>
    <scope>IDENTIFICATION</scope>
</reference>
<dbReference type="Proteomes" id="UP000015104">
    <property type="component" value="Unassembled WGS sequence"/>
</dbReference>
<evidence type="ECO:0000313" key="1">
    <source>
        <dbReference type="EnsemblMetazoa" id="tetur04g09689.1"/>
    </source>
</evidence>
<evidence type="ECO:0000313" key="2">
    <source>
        <dbReference type="Proteomes" id="UP000015104"/>
    </source>
</evidence>
<keyword evidence="2" id="KW-1185">Reference proteome</keyword>
<protein>
    <submittedName>
        <fullName evidence="1">Uncharacterized protein</fullName>
    </submittedName>
</protein>
<proteinExistence type="predicted"/>